<dbReference type="Gene3D" id="1.10.1470.10">
    <property type="entry name" value="YjbJ"/>
    <property type="match status" value="1"/>
</dbReference>
<organism evidence="1 2">
    <name type="scientific">Isachenkonia alkalipeptolytica</name>
    <dbReference type="NCBI Taxonomy" id="2565777"/>
    <lineage>
        <taxon>Bacteria</taxon>
        <taxon>Bacillati</taxon>
        <taxon>Bacillota</taxon>
        <taxon>Clostridia</taxon>
        <taxon>Eubacteriales</taxon>
        <taxon>Clostridiaceae</taxon>
        <taxon>Isachenkonia</taxon>
    </lineage>
</organism>
<evidence type="ECO:0008006" key="3">
    <source>
        <dbReference type="Google" id="ProtNLM"/>
    </source>
</evidence>
<keyword evidence="2" id="KW-1185">Reference proteome</keyword>
<dbReference type="Proteomes" id="UP000449710">
    <property type="component" value="Unassembled WGS sequence"/>
</dbReference>
<dbReference type="AlphaFoldDB" id="A0AA43XLE4"/>
<sequence length="63" mass="7679">MSNKQPDSNWEEFKSKIKKIWQDLSDEELNEFEGDKDKTYEQIGKKYGLSREEIDKRMDEYDI</sequence>
<name>A0AA43XLE4_9CLOT</name>
<comment type="caution">
    <text evidence="1">The sequence shown here is derived from an EMBL/GenBank/DDBJ whole genome shotgun (WGS) entry which is preliminary data.</text>
</comment>
<dbReference type="SUPFAM" id="SSF69047">
    <property type="entry name" value="Hypothetical protein YjbJ"/>
    <property type="match status" value="1"/>
</dbReference>
<dbReference type="RefSeq" id="WP_160721078.1">
    <property type="nucleotide sequence ID" value="NZ_SUMG01000008.1"/>
</dbReference>
<evidence type="ECO:0000313" key="1">
    <source>
        <dbReference type="EMBL" id="NBG88461.1"/>
    </source>
</evidence>
<proteinExistence type="predicted"/>
<gene>
    <name evidence="1" type="ORF">ISALK_08095</name>
</gene>
<accession>A0AA43XLE4</accession>
<protein>
    <recommendedName>
        <fullName evidence="3">CsbD family protein</fullName>
    </recommendedName>
</protein>
<evidence type="ECO:0000313" key="2">
    <source>
        <dbReference type="Proteomes" id="UP000449710"/>
    </source>
</evidence>
<reference evidence="1 2" key="1">
    <citation type="submission" date="2019-04" db="EMBL/GenBank/DDBJ databases">
        <title>Isachenkonia alkalipeptolytica gen. nov. sp. nov. a new anaerobic, alkiliphilic organothrophic bacterium capable to reduce synthesized ferrihydrite isolated from a soda lake.</title>
        <authorList>
            <person name="Toshchakov S.V."/>
            <person name="Zavarzina D.G."/>
            <person name="Zhilina T.N."/>
            <person name="Kostrikina N.A."/>
            <person name="Kublanov I.V."/>
        </authorList>
    </citation>
    <scope>NUCLEOTIDE SEQUENCE [LARGE SCALE GENOMIC DNA]</scope>
    <source>
        <strain evidence="1 2">Z-1701</strain>
    </source>
</reference>
<dbReference type="InterPro" id="IPR036629">
    <property type="entry name" value="YjbJ_sf"/>
</dbReference>
<dbReference type="EMBL" id="SUMG01000008">
    <property type="protein sequence ID" value="NBG88461.1"/>
    <property type="molecule type" value="Genomic_DNA"/>
</dbReference>